<dbReference type="EMBL" id="JARKIE010000126">
    <property type="protein sequence ID" value="KAJ7679916.1"/>
    <property type="molecule type" value="Genomic_DNA"/>
</dbReference>
<keyword evidence="2" id="KW-1185">Reference proteome</keyword>
<evidence type="ECO:0000313" key="2">
    <source>
        <dbReference type="Proteomes" id="UP001221757"/>
    </source>
</evidence>
<accession>A0AAD7D6V5</accession>
<protein>
    <submittedName>
        <fullName evidence="1">Uncharacterized protein</fullName>
    </submittedName>
</protein>
<dbReference type="Proteomes" id="UP001221757">
    <property type="component" value="Unassembled WGS sequence"/>
</dbReference>
<sequence>MDSPGALATHPPRAEHNYTMLQCIHLVRENSGRVPLRYYNKPAAKLPRLFKYLLSLIYPFFYKTCPLPGGTVEITVAGAPPDGTGLNGRPPAWAARWEDQVMRAAQGGGRVEVHLMVAPISTSFYSFVVPLRGGSGRQDAARRRFIDFVGGREGDPQDPGDAHLLAETRVLFRSAALV</sequence>
<proteinExistence type="predicted"/>
<evidence type="ECO:0000313" key="1">
    <source>
        <dbReference type="EMBL" id="KAJ7679916.1"/>
    </source>
</evidence>
<name>A0AAD7D6V5_MYCRO</name>
<gene>
    <name evidence="1" type="ORF">B0H17DRAFT_1138929</name>
</gene>
<organism evidence="1 2">
    <name type="scientific">Mycena rosella</name>
    <name type="common">Pink bonnet</name>
    <name type="synonym">Agaricus rosellus</name>
    <dbReference type="NCBI Taxonomy" id="1033263"/>
    <lineage>
        <taxon>Eukaryota</taxon>
        <taxon>Fungi</taxon>
        <taxon>Dikarya</taxon>
        <taxon>Basidiomycota</taxon>
        <taxon>Agaricomycotina</taxon>
        <taxon>Agaricomycetes</taxon>
        <taxon>Agaricomycetidae</taxon>
        <taxon>Agaricales</taxon>
        <taxon>Marasmiineae</taxon>
        <taxon>Mycenaceae</taxon>
        <taxon>Mycena</taxon>
    </lineage>
</organism>
<comment type="caution">
    <text evidence="1">The sequence shown here is derived from an EMBL/GenBank/DDBJ whole genome shotgun (WGS) entry which is preliminary data.</text>
</comment>
<reference evidence="1" key="1">
    <citation type="submission" date="2023-03" db="EMBL/GenBank/DDBJ databases">
        <title>Massive genome expansion in bonnet fungi (Mycena s.s.) driven by repeated elements and novel gene families across ecological guilds.</title>
        <authorList>
            <consortium name="Lawrence Berkeley National Laboratory"/>
            <person name="Harder C.B."/>
            <person name="Miyauchi S."/>
            <person name="Viragh M."/>
            <person name="Kuo A."/>
            <person name="Thoen E."/>
            <person name="Andreopoulos B."/>
            <person name="Lu D."/>
            <person name="Skrede I."/>
            <person name="Drula E."/>
            <person name="Henrissat B."/>
            <person name="Morin E."/>
            <person name="Kohler A."/>
            <person name="Barry K."/>
            <person name="LaButti K."/>
            <person name="Morin E."/>
            <person name="Salamov A."/>
            <person name="Lipzen A."/>
            <person name="Mereny Z."/>
            <person name="Hegedus B."/>
            <person name="Baldrian P."/>
            <person name="Stursova M."/>
            <person name="Weitz H."/>
            <person name="Taylor A."/>
            <person name="Grigoriev I.V."/>
            <person name="Nagy L.G."/>
            <person name="Martin F."/>
            <person name="Kauserud H."/>
        </authorList>
    </citation>
    <scope>NUCLEOTIDE SEQUENCE</scope>
    <source>
        <strain evidence="1">CBHHK067</strain>
    </source>
</reference>
<dbReference type="AlphaFoldDB" id="A0AAD7D6V5"/>